<dbReference type="SUPFAM" id="SSF89447">
    <property type="entry name" value="AbrB/MazE/MraZ-like"/>
    <property type="match status" value="1"/>
</dbReference>
<protein>
    <submittedName>
        <fullName evidence="2">AbrB/MazE/SpoVT family DNA-binding domain-containing protein</fullName>
    </submittedName>
</protein>
<name>A0ABW4LJK5_9MICO</name>
<dbReference type="NCBIfam" id="TIGR01439">
    <property type="entry name" value="lp_hng_hel_AbrB"/>
    <property type="match status" value="1"/>
</dbReference>
<evidence type="ECO:0000313" key="2">
    <source>
        <dbReference type="EMBL" id="MFD1723099.1"/>
    </source>
</evidence>
<accession>A0ABW4LJK5</accession>
<gene>
    <name evidence="2" type="ORF">ACFSBI_16240</name>
</gene>
<keyword evidence="3" id="KW-1185">Reference proteome</keyword>
<dbReference type="GO" id="GO:0003677">
    <property type="term" value="F:DNA binding"/>
    <property type="evidence" value="ECO:0007669"/>
    <property type="project" value="UniProtKB-KW"/>
</dbReference>
<dbReference type="InterPro" id="IPR037914">
    <property type="entry name" value="SpoVT-AbrB_sf"/>
</dbReference>
<dbReference type="EMBL" id="JBHUEA010000052">
    <property type="protein sequence ID" value="MFD1723099.1"/>
    <property type="molecule type" value="Genomic_DNA"/>
</dbReference>
<keyword evidence="2" id="KW-0238">DNA-binding</keyword>
<evidence type="ECO:0000313" key="3">
    <source>
        <dbReference type="Proteomes" id="UP001597347"/>
    </source>
</evidence>
<dbReference type="Pfam" id="PF04014">
    <property type="entry name" value="MazE_antitoxin"/>
    <property type="match status" value="1"/>
</dbReference>
<dbReference type="InterPro" id="IPR007159">
    <property type="entry name" value="SpoVT-AbrB_dom"/>
</dbReference>
<dbReference type="Proteomes" id="UP001597347">
    <property type="component" value="Unassembled WGS sequence"/>
</dbReference>
<organism evidence="2 3">
    <name type="scientific">Amnibacterium endophyticum</name>
    <dbReference type="NCBI Taxonomy" id="2109337"/>
    <lineage>
        <taxon>Bacteria</taxon>
        <taxon>Bacillati</taxon>
        <taxon>Actinomycetota</taxon>
        <taxon>Actinomycetes</taxon>
        <taxon>Micrococcales</taxon>
        <taxon>Microbacteriaceae</taxon>
        <taxon>Amnibacterium</taxon>
    </lineage>
</organism>
<evidence type="ECO:0000259" key="1">
    <source>
        <dbReference type="SMART" id="SM00966"/>
    </source>
</evidence>
<sequence>MSGTQSVVVGDKGRIVVPAEVRAARNWTAGTVLVLVETPDGLLLTERGSALRMVRERLRGRSLVDELEGERRDAARAEER</sequence>
<comment type="caution">
    <text evidence="2">The sequence shown here is derived from an EMBL/GenBank/DDBJ whole genome shotgun (WGS) entry which is preliminary data.</text>
</comment>
<feature type="domain" description="SpoVT-AbrB" evidence="1">
    <location>
        <begin position="7"/>
        <end position="50"/>
    </location>
</feature>
<dbReference type="SMART" id="SM00966">
    <property type="entry name" value="SpoVT_AbrB"/>
    <property type="match status" value="1"/>
</dbReference>
<dbReference type="RefSeq" id="WP_377936784.1">
    <property type="nucleotide sequence ID" value="NZ_JBHUEA010000052.1"/>
</dbReference>
<reference evidence="3" key="1">
    <citation type="journal article" date="2019" name="Int. J. Syst. Evol. Microbiol.">
        <title>The Global Catalogue of Microorganisms (GCM) 10K type strain sequencing project: providing services to taxonomists for standard genome sequencing and annotation.</title>
        <authorList>
            <consortium name="The Broad Institute Genomics Platform"/>
            <consortium name="The Broad Institute Genome Sequencing Center for Infectious Disease"/>
            <person name="Wu L."/>
            <person name="Ma J."/>
        </authorList>
    </citation>
    <scope>NUCLEOTIDE SEQUENCE [LARGE SCALE GENOMIC DNA]</scope>
    <source>
        <strain evidence="3">CGMCC 1.12471</strain>
    </source>
</reference>
<proteinExistence type="predicted"/>